<accession>A0A0M8MG67</accession>
<keyword evidence="3" id="KW-1185">Reference proteome</keyword>
<keyword evidence="2" id="KW-0269">Exonuclease</keyword>
<dbReference type="InterPro" id="IPR036691">
    <property type="entry name" value="Endo/exonu/phosph_ase_sf"/>
</dbReference>
<evidence type="ECO:0000259" key="1">
    <source>
        <dbReference type="Pfam" id="PF03372"/>
    </source>
</evidence>
<keyword evidence="2" id="KW-0378">Hydrolase</keyword>
<dbReference type="CDD" id="cd09083">
    <property type="entry name" value="EEP-1"/>
    <property type="match status" value="1"/>
</dbReference>
<dbReference type="PANTHER" id="PTHR12121:SF36">
    <property type="entry name" value="ENDONUCLEASE_EXONUCLEASE_PHOSPHATASE DOMAIN-CONTAINING PROTEIN"/>
    <property type="match status" value="1"/>
</dbReference>
<dbReference type="GO" id="GO:0000175">
    <property type="term" value="F:3'-5'-RNA exonuclease activity"/>
    <property type="evidence" value="ECO:0007669"/>
    <property type="project" value="TreeGrafter"/>
</dbReference>
<dbReference type="Proteomes" id="UP000037755">
    <property type="component" value="Unassembled WGS sequence"/>
</dbReference>
<dbReference type="EMBL" id="LIYD01000005">
    <property type="protein sequence ID" value="KOS08204.1"/>
    <property type="molecule type" value="Genomic_DNA"/>
</dbReference>
<feature type="domain" description="Endonuclease/exonuclease/phosphatase" evidence="1">
    <location>
        <begin position="24"/>
        <end position="266"/>
    </location>
</feature>
<dbReference type="SUPFAM" id="SSF56219">
    <property type="entry name" value="DNase I-like"/>
    <property type="match status" value="1"/>
</dbReference>
<dbReference type="InterPro" id="IPR050410">
    <property type="entry name" value="CCR4/nocturin_mRNA_transcr"/>
</dbReference>
<dbReference type="PATRIC" id="fig|1202724.3.peg.948"/>
<dbReference type="Gene3D" id="3.60.10.10">
    <property type="entry name" value="Endonuclease/exonuclease/phosphatase"/>
    <property type="match status" value="1"/>
</dbReference>
<gene>
    <name evidence="2" type="ORF">AM493_04580</name>
</gene>
<evidence type="ECO:0000313" key="3">
    <source>
        <dbReference type="Proteomes" id="UP000037755"/>
    </source>
</evidence>
<comment type="caution">
    <text evidence="2">The sequence shown here is derived from an EMBL/GenBank/DDBJ whole genome shotgun (WGS) entry which is preliminary data.</text>
</comment>
<keyword evidence="2" id="KW-0255">Endonuclease</keyword>
<dbReference type="PANTHER" id="PTHR12121">
    <property type="entry name" value="CARBON CATABOLITE REPRESSOR PROTEIN 4"/>
    <property type="match status" value="1"/>
</dbReference>
<dbReference type="AlphaFoldDB" id="A0A0M8MG67"/>
<dbReference type="RefSeq" id="WP_054410128.1">
    <property type="nucleotide sequence ID" value="NZ_FOYA01000019.1"/>
</dbReference>
<organism evidence="2 3">
    <name type="scientific">Flavobacterium akiainvivens</name>
    <dbReference type="NCBI Taxonomy" id="1202724"/>
    <lineage>
        <taxon>Bacteria</taxon>
        <taxon>Pseudomonadati</taxon>
        <taxon>Bacteroidota</taxon>
        <taxon>Flavobacteriia</taxon>
        <taxon>Flavobacteriales</taxon>
        <taxon>Flavobacteriaceae</taxon>
        <taxon>Flavobacterium</taxon>
    </lineage>
</organism>
<reference evidence="2 3" key="1">
    <citation type="submission" date="2015-08" db="EMBL/GenBank/DDBJ databases">
        <title>Whole genome sequence of Flavobacterium akiainvivens IK-1T, from decaying Wikstroemia oahuensis, an endemic Hawaiian shrub.</title>
        <authorList>
            <person name="Wan X."/>
            <person name="Hou S."/>
            <person name="Saito J."/>
            <person name="Donachie S."/>
        </authorList>
    </citation>
    <scope>NUCLEOTIDE SEQUENCE [LARGE SCALE GENOMIC DNA]</scope>
    <source>
        <strain evidence="2 3">IK-1</strain>
    </source>
</reference>
<dbReference type="GO" id="GO:0004519">
    <property type="term" value="F:endonuclease activity"/>
    <property type="evidence" value="ECO:0007669"/>
    <property type="project" value="UniProtKB-KW"/>
</dbReference>
<proteinExistence type="predicted"/>
<dbReference type="STRING" id="1202724.AM493_04580"/>
<dbReference type="Pfam" id="PF03372">
    <property type="entry name" value="Exo_endo_phos"/>
    <property type="match status" value="1"/>
</dbReference>
<evidence type="ECO:0000313" key="2">
    <source>
        <dbReference type="EMBL" id="KOS08204.1"/>
    </source>
</evidence>
<sequence>MKIKSLAISLLAVASSFGQTVKVMSYNIRLDVESDGINRWDNRKAMLSGQVQFYEPDFMGIQEGLPHQVQYLDSVLTIYKYIGVGRDDGNNQGEFSAIFYNEKKYKPIQQSTFWLSQTPDKPGLGWDAACNRVCTYGLFEDLKTKKQVWVFNTHFDHLGNVARVESAKLILKKINELNTKNLPFILTGDFNLEEDSESIKLIASHLNDSKAVANQTFGPDGTFNAFEFNKPVTKRIDYAFTSKSGISVEKYAVLSDSKDCRYPSDHPPVYVETELK</sequence>
<name>A0A0M8MG67_9FLAO</name>
<dbReference type="InterPro" id="IPR005135">
    <property type="entry name" value="Endo/exonuclease/phosphatase"/>
</dbReference>
<protein>
    <submittedName>
        <fullName evidence="2">Endonuclease/exonuclease/phosphatase</fullName>
    </submittedName>
</protein>
<keyword evidence="2" id="KW-0540">Nuclease</keyword>